<reference evidence="2 3" key="1">
    <citation type="submission" date="2019-07" db="EMBL/GenBank/DDBJ databases">
        <title>Genomic Encyclopedia of Archaeal and Bacterial Type Strains, Phase II (KMG-II): from individual species to whole genera.</title>
        <authorList>
            <person name="Goeker M."/>
        </authorList>
    </citation>
    <scope>NUCLEOTIDE SEQUENCE [LARGE SCALE GENOMIC DNA]</scope>
    <source>
        <strain evidence="2 3">ATCC BAA-1139</strain>
    </source>
</reference>
<dbReference type="AlphaFoldDB" id="A0A562W8H4"/>
<dbReference type="Proteomes" id="UP000319449">
    <property type="component" value="Unassembled WGS sequence"/>
</dbReference>
<accession>A0A562W8H4</accession>
<evidence type="ECO:0000313" key="2">
    <source>
        <dbReference type="EMBL" id="TWJ26502.1"/>
    </source>
</evidence>
<dbReference type="RefSeq" id="WP_145019712.1">
    <property type="nucleotide sequence ID" value="NZ_VLLN01000005.1"/>
</dbReference>
<evidence type="ECO:0008006" key="4">
    <source>
        <dbReference type="Google" id="ProtNLM"/>
    </source>
</evidence>
<name>A0A562W8H4_9BACT</name>
<protein>
    <recommendedName>
        <fullName evidence="4">Outer membrane beta-barrel porin/alpha-amylase</fullName>
    </recommendedName>
</protein>
<feature type="signal peptide" evidence="1">
    <location>
        <begin position="1"/>
        <end position="24"/>
    </location>
</feature>
<sequence>MKKLIATTALAVTTTLAAAGAALATPSTQIWIPSTDIQPYKQFHLNIDNYFRASGVAKSAPTTTATRDANVMDIGPTVGILPFEKVQAEIGFDYLVIANDPNDNHPFSFNAKLGTPEDSICKFSPALAVGIYNAGPTQDSGTAPGVISGQNIVYALAAKTLPAIGPVPSLGRISAGYYRGAKRALINTSGKADNDGLLLSWDRTMSEISDKLWLAVDYMSGHNVDSATNVGFSWNFAKNVSVIFAYDIYKEKTLAGNNTFTTQLDINFP</sequence>
<organism evidence="2 3">
    <name type="scientific">Geobacter argillaceus</name>
    <dbReference type="NCBI Taxonomy" id="345631"/>
    <lineage>
        <taxon>Bacteria</taxon>
        <taxon>Pseudomonadati</taxon>
        <taxon>Thermodesulfobacteriota</taxon>
        <taxon>Desulfuromonadia</taxon>
        <taxon>Geobacterales</taxon>
        <taxon>Geobacteraceae</taxon>
        <taxon>Geobacter</taxon>
    </lineage>
</organism>
<dbReference type="OrthoDB" id="5394210at2"/>
<comment type="caution">
    <text evidence="2">The sequence shown here is derived from an EMBL/GenBank/DDBJ whole genome shotgun (WGS) entry which is preliminary data.</text>
</comment>
<proteinExistence type="predicted"/>
<evidence type="ECO:0000256" key="1">
    <source>
        <dbReference type="SAM" id="SignalP"/>
    </source>
</evidence>
<gene>
    <name evidence="2" type="ORF">JN12_01210</name>
</gene>
<feature type="chain" id="PRO_5021733298" description="Outer membrane beta-barrel porin/alpha-amylase" evidence="1">
    <location>
        <begin position="25"/>
        <end position="269"/>
    </location>
</feature>
<keyword evidence="3" id="KW-1185">Reference proteome</keyword>
<dbReference type="EMBL" id="VLLN01000005">
    <property type="protein sequence ID" value="TWJ26502.1"/>
    <property type="molecule type" value="Genomic_DNA"/>
</dbReference>
<keyword evidence="1" id="KW-0732">Signal</keyword>
<evidence type="ECO:0000313" key="3">
    <source>
        <dbReference type="Proteomes" id="UP000319449"/>
    </source>
</evidence>